<dbReference type="HOGENOM" id="CLU_3311302_0_0_6"/>
<dbReference type="KEGG" id="kpe:KPK_1848"/>
<evidence type="ECO:0000313" key="1">
    <source>
        <dbReference type="EMBL" id="ACI08919.1"/>
    </source>
</evidence>
<dbReference type="BioCyc" id="KPNE507522:GI0B-1842-MONOMER"/>
<name>B5XPU7_KLEV3</name>
<evidence type="ECO:0000313" key="2">
    <source>
        <dbReference type="Proteomes" id="UP000001734"/>
    </source>
</evidence>
<gene>
    <name evidence="1" type="ordered locus">KPK_1848</name>
</gene>
<reference evidence="1 2" key="1">
    <citation type="journal article" date="2008" name="PLoS Genet.">
        <title>Complete genome sequence of the N2-fixing broad host range endophyte Klebsiella pneumoniae 342 and virulence predictions verified in mice.</title>
        <authorList>
            <person name="Fouts D.E."/>
            <person name="Tyler H.L."/>
            <person name="DeBoy R.T."/>
            <person name="Daugherty S."/>
            <person name="Ren Q."/>
            <person name="Badger J.H."/>
            <person name="Durkin A.S."/>
            <person name="Huot H."/>
            <person name="Shrivastava S."/>
            <person name="Kothari S."/>
            <person name="Dodson R.J."/>
            <person name="Mohamoud Y."/>
            <person name="Khouri H."/>
            <person name="Roesch L.F."/>
            <person name="Krogfelt K.A."/>
            <person name="Struve C."/>
            <person name="Triplett E.W."/>
            <person name="Methe B.A."/>
        </authorList>
    </citation>
    <scope>NUCLEOTIDE SEQUENCE [LARGE SCALE GENOMIC DNA]</scope>
    <source>
        <strain evidence="1 2">342</strain>
    </source>
</reference>
<accession>B5XPU7</accession>
<dbReference type="EMBL" id="CP000964">
    <property type="protein sequence ID" value="ACI08919.1"/>
    <property type="molecule type" value="Genomic_DNA"/>
</dbReference>
<organism evidence="1 2">
    <name type="scientific">Klebsiella variicola (strain 342)</name>
    <name type="common">Klebsiella pneumoniae</name>
    <dbReference type="NCBI Taxonomy" id="507522"/>
    <lineage>
        <taxon>Bacteria</taxon>
        <taxon>Pseudomonadati</taxon>
        <taxon>Pseudomonadota</taxon>
        <taxon>Gammaproteobacteria</taxon>
        <taxon>Enterobacterales</taxon>
        <taxon>Enterobacteriaceae</taxon>
        <taxon>Klebsiella/Raoultella group</taxon>
        <taxon>Klebsiella</taxon>
        <taxon>Klebsiella pneumoniae complex</taxon>
    </lineage>
</organism>
<protein>
    <submittedName>
        <fullName evidence="1">Uncharacterized protein</fullName>
    </submittedName>
</protein>
<dbReference type="Proteomes" id="UP000001734">
    <property type="component" value="Chromosome"/>
</dbReference>
<dbReference type="AlphaFoldDB" id="B5XPU7"/>
<sequence length="39" mass="4280">MGRRINKALQRPLTGSISRRLTQKMGMKLLPAAQVGGIM</sequence>
<proteinExistence type="predicted"/>